<dbReference type="PANTHER" id="PTHR45871:SF1">
    <property type="entry name" value="PHOSPHATIDYLINOSITOL N-ACETYLGLUCOSAMINYLTRANSFERASE SUBUNIT A"/>
    <property type="match status" value="1"/>
</dbReference>
<comment type="subcellular location">
    <subcellularLocation>
        <location evidence="2">Endoplasmic reticulum membrane</location>
    </subcellularLocation>
</comment>
<evidence type="ECO:0000256" key="1">
    <source>
        <dbReference type="ARBA" id="ARBA00003265"/>
    </source>
</evidence>
<keyword evidence="8" id="KW-1185">Reference proteome</keyword>
<dbReference type="Pfam" id="PF00534">
    <property type="entry name" value="Glycos_transf_1"/>
    <property type="match status" value="1"/>
</dbReference>
<dbReference type="Proteomes" id="UP000092321">
    <property type="component" value="Unassembled WGS sequence"/>
</dbReference>
<accession>A0A1B7THA6</accession>
<dbReference type="InterPro" id="IPR013234">
    <property type="entry name" value="PIGA_GPI_anchor_biosynthesis"/>
</dbReference>
<evidence type="ECO:0000256" key="2">
    <source>
        <dbReference type="ARBA" id="ARBA00004586"/>
    </source>
</evidence>
<evidence type="ECO:0000256" key="4">
    <source>
        <dbReference type="ARBA" id="ARBA00022824"/>
    </source>
</evidence>
<gene>
    <name evidence="7" type="ORF">HANVADRAFT_51835</name>
</gene>
<dbReference type="GO" id="GO:0006506">
    <property type="term" value="P:GPI anchor biosynthetic process"/>
    <property type="evidence" value="ECO:0007669"/>
    <property type="project" value="InterPro"/>
</dbReference>
<dbReference type="Pfam" id="PF08288">
    <property type="entry name" value="PIGA"/>
    <property type="match status" value="1"/>
</dbReference>
<dbReference type="Gene3D" id="3.40.50.2000">
    <property type="entry name" value="Glycogen Phosphorylase B"/>
    <property type="match status" value="2"/>
</dbReference>
<evidence type="ECO:0000313" key="7">
    <source>
        <dbReference type="EMBL" id="OBA28124.1"/>
    </source>
</evidence>
<dbReference type="OrthoDB" id="734129at2759"/>
<dbReference type="SUPFAM" id="SSF53756">
    <property type="entry name" value="UDP-Glycosyltransferase/glycogen phosphorylase"/>
    <property type="match status" value="1"/>
</dbReference>
<evidence type="ECO:0000259" key="6">
    <source>
        <dbReference type="Pfam" id="PF08288"/>
    </source>
</evidence>
<keyword evidence="3" id="KW-0328">Glycosyltransferase</keyword>
<name>A0A1B7THA6_9ASCO</name>
<feature type="domain" description="Glycosyl transferase family 1" evidence="5">
    <location>
        <begin position="208"/>
        <end position="352"/>
    </location>
</feature>
<keyword evidence="3" id="KW-0808">Transferase</keyword>
<dbReference type="AlphaFoldDB" id="A0A1B7THA6"/>
<evidence type="ECO:0000256" key="3">
    <source>
        <dbReference type="ARBA" id="ARBA00022676"/>
    </source>
</evidence>
<dbReference type="GO" id="GO:0017176">
    <property type="term" value="F:phosphatidylinositol N-acetylglucosaminyltransferase activity"/>
    <property type="evidence" value="ECO:0007669"/>
    <property type="project" value="TreeGrafter"/>
</dbReference>
<comment type="caution">
    <text evidence="7">The sequence shown here is derived from an EMBL/GenBank/DDBJ whole genome shotgun (WGS) entry which is preliminary data.</text>
</comment>
<dbReference type="GO" id="GO:0000506">
    <property type="term" value="C:glycosylphosphatidylinositol-N-acetylglucosaminyltransferase (GPI-GnT) complex"/>
    <property type="evidence" value="ECO:0007669"/>
    <property type="project" value="TreeGrafter"/>
</dbReference>
<reference evidence="8" key="1">
    <citation type="journal article" date="2016" name="Proc. Natl. Acad. Sci. U.S.A.">
        <title>Comparative genomics of biotechnologically important yeasts.</title>
        <authorList>
            <person name="Riley R."/>
            <person name="Haridas S."/>
            <person name="Wolfe K.H."/>
            <person name="Lopes M.R."/>
            <person name="Hittinger C.T."/>
            <person name="Goeker M."/>
            <person name="Salamov A.A."/>
            <person name="Wisecaver J.H."/>
            <person name="Long T.M."/>
            <person name="Calvey C.H."/>
            <person name="Aerts A.L."/>
            <person name="Barry K.W."/>
            <person name="Choi C."/>
            <person name="Clum A."/>
            <person name="Coughlan A.Y."/>
            <person name="Deshpande S."/>
            <person name="Douglass A.P."/>
            <person name="Hanson S.J."/>
            <person name="Klenk H.-P."/>
            <person name="LaButti K.M."/>
            <person name="Lapidus A."/>
            <person name="Lindquist E.A."/>
            <person name="Lipzen A.M."/>
            <person name="Meier-Kolthoff J.P."/>
            <person name="Ohm R.A."/>
            <person name="Otillar R.P."/>
            <person name="Pangilinan J.L."/>
            <person name="Peng Y."/>
            <person name="Rokas A."/>
            <person name="Rosa C.A."/>
            <person name="Scheuner C."/>
            <person name="Sibirny A.A."/>
            <person name="Slot J.C."/>
            <person name="Stielow J.B."/>
            <person name="Sun H."/>
            <person name="Kurtzman C.P."/>
            <person name="Blackwell M."/>
            <person name="Grigoriev I.V."/>
            <person name="Jeffries T.W."/>
        </authorList>
    </citation>
    <scope>NUCLEOTIDE SEQUENCE [LARGE SCALE GENOMIC DNA]</scope>
    <source>
        <strain evidence="8">NRRL Y-1626</strain>
    </source>
</reference>
<dbReference type="PANTHER" id="PTHR45871">
    <property type="entry name" value="N-ACETYLGLUCOSAMINYL-PHOSPHATIDYLINOSITOL BIOSYNTHETIC PROTEIN"/>
    <property type="match status" value="1"/>
</dbReference>
<protein>
    <submittedName>
        <fullName evidence="7">SPT14 protein</fullName>
    </submittedName>
</protein>
<sequence>MENDDKVKYNIAMCSDFFYPQIGGVEFHMYHLSQKLINKGHNVIIITHNYGERMNIRFLTNGLKIYYLPYLVVSRQTSFPTIFASLPVMRQIFIRENINIIHSHGSVSTISHEALIHGAMMDIPTLLTDHSLYPFNSLSHILVNKLLRFSTTLTNKLIAVSQTTKENLCIRSGRHPSDCFVIPNAVVADDFKPVPLDELAQNERYNDVESITVVVISRLFENKGIKLLIQVIPELCKKNKNLNFIIAGDGPMFIDLQQMIELNKLEDRIELMGSIPHEKVRDVMIKGDIYLHCSLIEAFGTVLVEAASSGLLIVTTTVGGILEVLPDHMAVYCHDLSSQCIIEGVLKGIKKWKELKKKDLIDYKNNNNNNKQEKSLVRNLPFQWRFHNEIQNLYNWENVADRTLKVYHQATKQQKDEKLNMLEKIITYYMKKVDNDDGFFS</sequence>
<comment type="function">
    <text evidence="1">Catalytic subunit in the complex catalyzing the transfer of N-acetylglucosamine from UDP-N-acetylglucosamine to phosphatidylinositol, the first step of GPI biosynthesis.</text>
</comment>
<proteinExistence type="predicted"/>
<evidence type="ECO:0000313" key="8">
    <source>
        <dbReference type="Proteomes" id="UP000092321"/>
    </source>
</evidence>
<keyword evidence="4" id="KW-0256">Endoplasmic reticulum</keyword>
<evidence type="ECO:0000259" key="5">
    <source>
        <dbReference type="Pfam" id="PF00534"/>
    </source>
</evidence>
<feature type="domain" description="PIGA GPI anchor biosynthesis" evidence="6">
    <location>
        <begin position="48"/>
        <end position="136"/>
    </location>
</feature>
<organism evidence="7 8">
    <name type="scientific">Hanseniaspora valbyensis NRRL Y-1626</name>
    <dbReference type="NCBI Taxonomy" id="766949"/>
    <lineage>
        <taxon>Eukaryota</taxon>
        <taxon>Fungi</taxon>
        <taxon>Dikarya</taxon>
        <taxon>Ascomycota</taxon>
        <taxon>Saccharomycotina</taxon>
        <taxon>Saccharomycetes</taxon>
        <taxon>Saccharomycodales</taxon>
        <taxon>Saccharomycodaceae</taxon>
        <taxon>Hanseniaspora</taxon>
    </lineage>
</organism>
<dbReference type="EMBL" id="LXPE01000005">
    <property type="protein sequence ID" value="OBA28124.1"/>
    <property type="molecule type" value="Genomic_DNA"/>
</dbReference>
<dbReference type="InterPro" id="IPR001296">
    <property type="entry name" value="Glyco_trans_1"/>
</dbReference>
<feature type="non-terminal residue" evidence="7">
    <location>
        <position position="441"/>
    </location>
</feature>